<evidence type="ECO:0000256" key="2">
    <source>
        <dbReference type="ARBA" id="ARBA00023015"/>
    </source>
</evidence>
<dbReference type="Gene3D" id="1.10.10.60">
    <property type="entry name" value="Homeodomain-like"/>
    <property type="match status" value="1"/>
</dbReference>
<evidence type="ECO:0000259" key="6">
    <source>
        <dbReference type="PROSITE" id="PS50977"/>
    </source>
</evidence>
<protein>
    <submittedName>
        <fullName evidence="7">TetR family transcriptional regulator</fullName>
    </submittedName>
</protein>
<evidence type="ECO:0000313" key="8">
    <source>
        <dbReference type="Proteomes" id="UP000624709"/>
    </source>
</evidence>
<dbReference type="PROSITE" id="PS50977">
    <property type="entry name" value="HTH_TETR_2"/>
    <property type="match status" value="1"/>
</dbReference>
<comment type="caution">
    <text evidence="7">The sequence shown here is derived from an EMBL/GenBank/DDBJ whole genome shotgun (WGS) entry which is preliminary data.</text>
</comment>
<dbReference type="EMBL" id="BOMS01000049">
    <property type="protein sequence ID" value="GIE67463.1"/>
    <property type="molecule type" value="Genomic_DNA"/>
</dbReference>
<sequence>MTTTKKAAPPSERRAHLIRLAADLFAEKGFRATTVREIADAAGILSGSLYHHFDSKESIGDEILRGFLDDVLDGYRRAVADVDDPRVAIERMVRSSTAALSRHRAALTMLQNDWAYFSAQDRFAYLRTAMKEIEQTWIDQLERGKQDGQFRADLDARLIYRLLRDILWIPTSWKQAQGKSWTTDEVVDGLLRLLFDGVVAR</sequence>
<dbReference type="RefSeq" id="WP_203825973.1">
    <property type="nucleotide sequence ID" value="NZ_BAAATY010000011.1"/>
</dbReference>
<dbReference type="PANTHER" id="PTHR30055">
    <property type="entry name" value="HTH-TYPE TRANSCRIPTIONAL REGULATOR RUTR"/>
    <property type="match status" value="1"/>
</dbReference>
<dbReference type="Gene3D" id="1.10.357.10">
    <property type="entry name" value="Tetracycline Repressor, domain 2"/>
    <property type="match status" value="1"/>
</dbReference>
<evidence type="ECO:0000256" key="5">
    <source>
        <dbReference type="PROSITE-ProRule" id="PRU00335"/>
    </source>
</evidence>
<dbReference type="InterPro" id="IPR050109">
    <property type="entry name" value="HTH-type_TetR-like_transc_reg"/>
</dbReference>
<organism evidence="7 8">
    <name type="scientific">Actinoplanes palleronii</name>
    <dbReference type="NCBI Taxonomy" id="113570"/>
    <lineage>
        <taxon>Bacteria</taxon>
        <taxon>Bacillati</taxon>
        <taxon>Actinomycetota</taxon>
        <taxon>Actinomycetes</taxon>
        <taxon>Micromonosporales</taxon>
        <taxon>Micromonosporaceae</taxon>
        <taxon>Actinoplanes</taxon>
    </lineage>
</organism>
<evidence type="ECO:0000256" key="4">
    <source>
        <dbReference type="ARBA" id="ARBA00023163"/>
    </source>
</evidence>
<dbReference type="SUPFAM" id="SSF46689">
    <property type="entry name" value="Homeodomain-like"/>
    <property type="match status" value="1"/>
</dbReference>
<dbReference type="PANTHER" id="PTHR30055:SF175">
    <property type="entry name" value="HTH-TYPE TRANSCRIPTIONAL REPRESSOR KSTR2"/>
    <property type="match status" value="1"/>
</dbReference>
<dbReference type="Pfam" id="PF17932">
    <property type="entry name" value="TetR_C_24"/>
    <property type="match status" value="1"/>
</dbReference>
<proteinExistence type="predicted"/>
<dbReference type="InterPro" id="IPR036271">
    <property type="entry name" value="Tet_transcr_reg_TetR-rel_C_sf"/>
</dbReference>
<reference evidence="7 8" key="1">
    <citation type="submission" date="2021-01" db="EMBL/GenBank/DDBJ databases">
        <title>Whole genome shotgun sequence of Actinoplanes palleronii NBRC 14916.</title>
        <authorList>
            <person name="Komaki H."/>
            <person name="Tamura T."/>
        </authorList>
    </citation>
    <scope>NUCLEOTIDE SEQUENCE [LARGE SCALE GENOMIC DNA]</scope>
    <source>
        <strain evidence="7 8">NBRC 14916</strain>
    </source>
</reference>
<dbReference type="InterPro" id="IPR009057">
    <property type="entry name" value="Homeodomain-like_sf"/>
</dbReference>
<dbReference type="PRINTS" id="PR00455">
    <property type="entry name" value="HTHTETR"/>
</dbReference>
<accession>A0ABQ4B9Z4</accession>
<keyword evidence="2" id="KW-0805">Transcription regulation</keyword>
<evidence type="ECO:0000256" key="1">
    <source>
        <dbReference type="ARBA" id="ARBA00022491"/>
    </source>
</evidence>
<feature type="domain" description="HTH tetR-type" evidence="6">
    <location>
        <begin position="11"/>
        <end position="71"/>
    </location>
</feature>
<evidence type="ECO:0000256" key="3">
    <source>
        <dbReference type="ARBA" id="ARBA00023125"/>
    </source>
</evidence>
<name>A0ABQ4B9Z4_9ACTN</name>
<keyword evidence="3 5" id="KW-0238">DNA-binding</keyword>
<gene>
    <name evidence="7" type="ORF">Apa02nite_035710</name>
</gene>
<evidence type="ECO:0000313" key="7">
    <source>
        <dbReference type="EMBL" id="GIE67463.1"/>
    </source>
</evidence>
<dbReference type="SUPFAM" id="SSF48498">
    <property type="entry name" value="Tetracyclin repressor-like, C-terminal domain"/>
    <property type="match status" value="1"/>
</dbReference>
<dbReference type="Proteomes" id="UP000624709">
    <property type="component" value="Unassembled WGS sequence"/>
</dbReference>
<keyword evidence="4" id="KW-0804">Transcription</keyword>
<dbReference type="Pfam" id="PF00440">
    <property type="entry name" value="TetR_N"/>
    <property type="match status" value="1"/>
</dbReference>
<dbReference type="InterPro" id="IPR041490">
    <property type="entry name" value="KstR2_TetR_C"/>
</dbReference>
<dbReference type="InterPro" id="IPR001647">
    <property type="entry name" value="HTH_TetR"/>
</dbReference>
<feature type="DNA-binding region" description="H-T-H motif" evidence="5">
    <location>
        <begin position="34"/>
        <end position="53"/>
    </location>
</feature>
<keyword evidence="8" id="KW-1185">Reference proteome</keyword>
<keyword evidence="1" id="KW-0678">Repressor</keyword>